<dbReference type="RefSeq" id="WP_118485179.1">
    <property type="nucleotide sequence ID" value="NZ_CAUELD010000026.1"/>
</dbReference>
<dbReference type="Pfam" id="PF07715">
    <property type="entry name" value="Plug"/>
    <property type="match status" value="1"/>
</dbReference>
<dbReference type="AlphaFoldDB" id="A0A412GBG2"/>
<evidence type="ECO:0000256" key="2">
    <source>
        <dbReference type="ARBA" id="ARBA00022448"/>
    </source>
</evidence>
<evidence type="ECO:0000259" key="10">
    <source>
        <dbReference type="Pfam" id="PF00593"/>
    </source>
</evidence>
<feature type="domain" description="TonB-dependent receptor-like beta-barrel" evidence="10">
    <location>
        <begin position="416"/>
        <end position="949"/>
    </location>
</feature>
<evidence type="ECO:0000256" key="4">
    <source>
        <dbReference type="ARBA" id="ARBA00022692"/>
    </source>
</evidence>
<evidence type="ECO:0000313" key="12">
    <source>
        <dbReference type="EMBL" id="RGR92134.1"/>
    </source>
</evidence>
<dbReference type="Gene3D" id="2.40.170.20">
    <property type="entry name" value="TonB-dependent receptor, beta-barrel domain"/>
    <property type="match status" value="1"/>
</dbReference>
<dbReference type="InterPro" id="IPR039426">
    <property type="entry name" value="TonB-dep_rcpt-like"/>
</dbReference>
<protein>
    <submittedName>
        <fullName evidence="12">TonB-dependent receptor</fullName>
    </submittedName>
</protein>
<dbReference type="SUPFAM" id="SSF56935">
    <property type="entry name" value="Porins"/>
    <property type="match status" value="1"/>
</dbReference>
<dbReference type="InterPro" id="IPR000531">
    <property type="entry name" value="Beta-barrel_TonB"/>
</dbReference>
<evidence type="ECO:0000256" key="6">
    <source>
        <dbReference type="ARBA" id="ARBA00023136"/>
    </source>
</evidence>
<dbReference type="Gene3D" id="2.60.40.1120">
    <property type="entry name" value="Carboxypeptidase-like, regulatory domain"/>
    <property type="match status" value="1"/>
</dbReference>
<dbReference type="InterPro" id="IPR008969">
    <property type="entry name" value="CarboxyPept-like_regulatory"/>
</dbReference>
<proteinExistence type="inferred from homology"/>
<dbReference type="PROSITE" id="PS52016">
    <property type="entry name" value="TONB_DEPENDENT_REC_3"/>
    <property type="match status" value="1"/>
</dbReference>
<evidence type="ECO:0000256" key="8">
    <source>
        <dbReference type="PROSITE-ProRule" id="PRU01360"/>
    </source>
</evidence>
<dbReference type="EMBL" id="QRUU01000076">
    <property type="protein sequence ID" value="RGR92134.1"/>
    <property type="molecule type" value="Genomic_DNA"/>
</dbReference>
<dbReference type="Gene3D" id="2.170.130.10">
    <property type="entry name" value="TonB-dependent receptor, plug domain"/>
    <property type="match status" value="1"/>
</dbReference>
<keyword evidence="6 8" id="KW-0472">Membrane</keyword>
<keyword evidence="2 8" id="KW-0813">Transport</keyword>
<gene>
    <name evidence="12" type="ORF">DWY20_13090</name>
</gene>
<comment type="similarity">
    <text evidence="8 9">Belongs to the TonB-dependent receptor family.</text>
</comment>
<comment type="subcellular location">
    <subcellularLocation>
        <location evidence="1 8">Cell outer membrane</location>
        <topology evidence="1 8">Multi-pass membrane protein</topology>
    </subcellularLocation>
</comment>
<evidence type="ECO:0000256" key="3">
    <source>
        <dbReference type="ARBA" id="ARBA00022452"/>
    </source>
</evidence>
<feature type="domain" description="TonB-dependent receptor plug" evidence="11">
    <location>
        <begin position="121"/>
        <end position="251"/>
    </location>
</feature>
<dbReference type="FunFam" id="2.60.40.1120:FF:000003">
    <property type="entry name" value="Outer membrane protein Omp121"/>
    <property type="match status" value="1"/>
</dbReference>
<dbReference type="GO" id="GO:0009279">
    <property type="term" value="C:cell outer membrane"/>
    <property type="evidence" value="ECO:0007669"/>
    <property type="project" value="UniProtKB-SubCell"/>
</dbReference>
<accession>A0A412GBG2</accession>
<evidence type="ECO:0000256" key="7">
    <source>
        <dbReference type="ARBA" id="ARBA00023237"/>
    </source>
</evidence>
<reference evidence="12 13" key="1">
    <citation type="submission" date="2018-08" db="EMBL/GenBank/DDBJ databases">
        <title>A genome reference for cultivated species of the human gut microbiota.</title>
        <authorList>
            <person name="Zou Y."/>
            <person name="Xue W."/>
            <person name="Luo G."/>
        </authorList>
    </citation>
    <scope>NUCLEOTIDE SEQUENCE [LARGE SCALE GENOMIC DNA]</scope>
    <source>
        <strain evidence="12 13">AF24-2</strain>
    </source>
</reference>
<dbReference type="InterPro" id="IPR023996">
    <property type="entry name" value="TonB-dep_OMP_SusC/RagA"/>
</dbReference>
<dbReference type="SUPFAM" id="SSF49464">
    <property type="entry name" value="Carboxypeptidase regulatory domain-like"/>
    <property type="match status" value="1"/>
</dbReference>
<keyword evidence="7 8" id="KW-0998">Cell outer membrane</keyword>
<dbReference type="NCBIfam" id="TIGR04057">
    <property type="entry name" value="SusC_RagA_signa"/>
    <property type="match status" value="1"/>
</dbReference>
<dbReference type="Pfam" id="PF13715">
    <property type="entry name" value="CarbopepD_reg_2"/>
    <property type="match status" value="1"/>
</dbReference>
<keyword evidence="5 9" id="KW-0798">TonB box</keyword>
<organism evidence="12 13">
    <name type="scientific">Phocaeicola coprocola</name>
    <dbReference type="NCBI Taxonomy" id="310298"/>
    <lineage>
        <taxon>Bacteria</taxon>
        <taxon>Pseudomonadati</taxon>
        <taxon>Bacteroidota</taxon>
        <taxon>Bacteroidia</taxon>
        <taxon>Bacteroidales</taxon>
        <taxon>Bacteroidaceae</taxon>
        <taxon>Phocaeicola</taxon>
    </lineage>
</organism>
<name>A0A412GBG2_9BACT</name>
<keyword evidence="13" id="KW-1185">Reference proteome</keyword>
<evidence type="ECO:0000256" key="5">
    <source>
        <dbReference type="ARBA" id="ARBA00023077"/>
    </source>
</evidence>
<dbReference type="Pfam" id="PF00593">
    <property type="entry name" value="TonB_dep_Rec_b-barrel"/>
    <property type="match status" value="1"/>
</dbReference>
<evidence type="ECO:0000256" key="9">
    <source>
        <dbReference type="RuleBase" id="RU003357"/>
    </source>
</evidence>
<sequence>MKNKLIKHFSIVSFILMILCVQNIMAQKRTVSGIVTDSKNEPLIGVNVTIKNASTTGTITDIDGKYSLEIPSGNSVLVFSYIGYSTQEVKVSNQSVVDIVLKDDMQALEEVVVVGYGTMKKSDLTGSVSSITSDNFKLGTDLTPQQLMQGAFSGVNISQNSGKPGGSNTIRVRGGTSITASNDPLYVIDGVPISTSAGVNQSNIGSSTTDFFDQEPINPLSNINPNDIESINILKDASATAIYGSRGANGVIMITTKKGKAGMRQLDYSFNLGVSTVAKKLDVLTGDEYRKTVSELGLTLDDKGQNTDWQDVIFRTAISQNHYVSFMSGSENTSYRASAGYSNQNGVMEGSGMKSANARMNINHKALNDKLKLNMNISYGETNSDQAPVSNTVGSEMGSSMLYEAYVFNPTYPIYNEEGDYYDVPPYRVNPASFSKELLDERATSQFLGNLTADWNFYKPFTLQVNAGYNKNTINRNSYISKSNLLGNGNNGYVTVQKLSDYSKLLETILKYNQSFGKHNIDAMVGYSWQYFYSEGQTTKAYGFLSDNFKWYSLAAAQTVESVSSYAESNTLISMYGRINYNYADKYLLTATVRRDGSSRFGSGNKWGIFPSVAASWRISQEDFFQNDIMSDLKLRASFGITGSQEIGNYNSLSTLGASTNGYLVGGEKITIVLPQQYTNPDLKWEQTAQTDIGIDFGFLNGKIRGSIDYYYKKTTDLLLSVAVPSPSLITTQIANVGTVTNQGIELDLSFDLMRTKNFAWDANLNLSHNKNEVVSLSNGQWTGDNMQVAPCQGQGLSGTYAQLIMPGQPIGTFYGKRFIGVVDGVEQFANDGEPEVIGCAQPDLTFGLGTNLQYKNWTLSLNFRGSIGNDVYNCTANNLAYLSNLPGRNVLKEAVTSGVNRDQAKVYSSRFIEDGSFVRLDNLSLGYNFSLPKLYISNARVFVSAQNLFVITGYSGADPEVNSEISRTGVAPLGVDYLSYPKARIFSMGINLSF</sequence>
<dbReference type="NCBIfam" id="TIGR04056">
    <property type="entry name" value="OMP_RagA_SusC"/>
    <property type="match status" value="1"/>
</dbReference>
<dbReference type="InterPro" id="IPR012910">
    <property type="entry name" value="Plug_dom"/>
</dbReference>
<dbReference type="FunFam" id="2.170.130.10:FF:000008">
    <property type="entry name" value="SusC/RagA family TonB-linked outer membrane protein"/>
    <property type="match status" value="1"/>
</dbReference>
<keyword evidence="4 8" id="KW-0812">Transmembrane</keyword>
<dbReference type="InterPro" id="IPR036942">
    <property type="entry name" value="Beta-barrel_TonB_sf"/>
</dbReference>
<dbReference type="Proteomes" id="UP000285864">
    <property type="component" value="Unassembled WGS sequence"/>
</dbReference>
<keyword evidence="12" id="KW-0675">Receptor</keyword>
<evidence type="ECO:0000259" key="11">
    <source>
        <dbReference type="Pfam" id="PF07715"/>
    </source>
</evidence>
<evidence type="ECO:0000256" key="1">
    <source>
        <dbReference type="ARBA" id="ARBA00004571"/>
    </source>
</evidence>
<comment type="caution">
    <text evidence="12">The sequence shown here is derived from an EMBL/GenBank/DDBJ whole genome shotgun (WGS) entry which is preliminary data.</text>
</comment>
<evidence type="ECO:0000313" key="13">
    <source>
        <dbReference type="Proteomes" id="UP000285864"/>
    </source>
</evidence>
<dbReference type="InterPro" id="IPR037066">
    <property type="entry name" value="Plug_dom_sf"/>
</dbReference>
<keyword evidence="3 8" id="KW-1134">Transmembrane beta strand</keyword>
<dbReference type="InterPro" id="IPR023997">
    <property type="entry name" value="TonB-dep_OMP_SusC/RagA_CS"/>
</dbReference>